<dbReference type="Proteomes" id="UP000283003">
    <property type="component" value="Unassembled WGS sequence"/>
</dbReference>
<reference evidence="11 12" key="1">
    <citation type="submission" date="2018-12" db="EMBL/GenBank/DDBJ databases">
        <title>Croceicoccus ponticola sp. nov., a lipolytic bacterium isolated from seawater.</title>
        <authorList>
            <person name="Yoon J.-H."/>
        </authorList>
    </citation>
    <scope>NUCLEOTIDE SEQUENCE [LARGE SCALE GENOMIC DNA]</scope>
    <source>
        <strain evidence="11 12">GM-16</strain>
    </source>
</reference>
<dbReference type="GO" id="GO:0015297">
    <property type="term" value="F:antiporter activity"/>
    <property type="evidence" value="ECO:0007669"/>
    <property type="project" value="UniProtKB-KW"/>
</dbReference>
<dbReference type="NCBIfam" id="TIGR00797">
    <property type="entry name" value="matE"/>
    <property type="match status" value="1"/>
</dbReference>
<dbReference type="GO" id="GO:0006811">
    <property type="term" value="P:monoatomic ion transport"/>
    <property type="evidence" value="ECO:0007669"/>
    <property type="project" value="UniProtKB-KW"/>
</dbReference>
<evidence type="ECO:0000256" key="2">
    <source>
        <dbReference type="ARBA" id="ARBA00022448"/>
    </source>
</evidence>
<feature type="transmembrane region" description="Helical" evidence="10">
    <location>
        <begin position="287"/>
        <end position="310"/>
    </location>
</feature>
<dbReference type="AlphaFoldDB" id="A0A437GZ65"/>
<dbReference type="OrthoDB" id="9780160at2"/>
<dbReference type="Pfam" id="PF01554">
    <property type="entry name" value="MatE"/>
    <property type="match status" value="2"/>
</dbReference>
<dbReference type="InterPro" id="IPR048279">
    <property type="entry name" value="MdtK-like"/>
</dbReference>
<evidence type="ECO:0000256" key="10">
    <source>
        <dbReference type="SAM" id="Phobius"/>
    </source>
</evidence>
<evidence type="ECO:0000256" key="8">
    <source>
        <dbReference type="ARBA" id="ARBA00023136"/>
    </source>
</evidence>
<keyword evidence="6 10" id="KW-1133">Transmembrane helix</keyword>
<keyword evidence="2" id="KW-0813">Transport</keyword>
<keyword evidence="8 10" id="KW-0472">Membrane</keyword>
<dbReference type="PANTHER" id="PTHR43298">
    <property type="entry name" value="MULTIDRUG RESISTANCE PROTEIN NORM-RELATED"/>
    <property type="match status" value="1"/>
</dbReference>
<feature type="transmembrane region" description="Helical" evidence="10">
    <location>
        <begin position="408"/>
        <end position="429"/>
    </location>
</feature>
<dbReference type="PIRSF" id="PIRSF006603">
    <property type="entry name" value="DinF"/>
    <property type="match status" value="1"/>
</dbReference>
<evidence type="ECO:0000256" key="6">
    <source>
        <dbReference type="ARBA" id="ARBA00022989"/>
    </source>
</evidence>
<feature type="transmembrane region" description="Helical" evidence="10">
    <location>
        <begin position="435"/>
        <end position="454"/>
    </location>
</feature>
<protein>
    <recommendedName>
        <fullName evidence="9">Multidrug-efflux transporter</fullName>
    </recommendedName>
</protein>
<dbReference type="GO" id="GO:0042910">
    <property type="term" value="F:xenobiotic transmembrane transporter activity"/>
    <property type="evidence" value="ECO:0007669"/>
    <property type="project" value="InterPro"/>
</dbReference>
<keyword evidence="5 10" id="KW-0812">Transmembrane</keyword>
<evidence type="ECO:0000256" key="1">
    <source>
        <dbReference type="ARBA" id="ARBA00004429"/>
    </source>
</evidence>
<feature type="transmembrane region" description="Helical" evidence="10">
    <location>
        <begin position="173"/>
        <end position="195"/>
    </location>
</feature>
<proteinExistence type="predicted"/>
<gene>
    <name evidence="11" type="ORF">EKN06_07775</name>
</gene>
<dbReference type="InterPro" id="IPR050222">
    <property type="entry name" value="MATE_MdtK"/>
</dbReference>
<name>A0A437GZ65_9SPHN</name>
<feature type="transmembrane region" description="Helical" evidence="10">
    <location>
        <begin position="256"/>
        <end position="281"/>
    </location>
</feature>
<evidence type="ECO:0000313" key="12">
    <source>
        <dbReference type="Proteomes" id="UP000283003"/>
    </source>
</evidence>
<dbReference type="InterPro" id="IPR002528">
    <property type="entry name" value="MATE_fam"/>
</dbReference>
<feature type="transmembrane region" description="Helical" evidence="10">
    <location>
        <begin position="207"/>
        <end position="226"/>
    </location>
</feature>
<keyword evidence="4" id="KW-1003">Cell membrane</keyword>
<sequence length="469" mass="50361">MSDKHPLLTRSHHAEHTLRAEFGATARLAVPLALANLLQMAVYAVDVIFIARLGTDELASSTLAVSTYGLALWCSMGLISAVAPMAATALGRERHAVREVRRSFRMALWMAVFAGIFVMTVCMFADRIMVLTGQSREIADLAQIYLFWLAPASIAVIASNVLRIFVSTMDRAVVATWVTVLAVIVNAGCNWLLIFGNWGFPAWGLKGAAIASVITAYVVLAAYIAIIQWDRRMRRHYLFGRLWRPDWQRLKELWRVGMPIAAITLAEGGLFASAAFLMGAIGTLELAAHTVALGLGALAFQVPFGIAQAATIRVGLHNGAGNPGGIRRAGLATLALSIGFALAFAILMLAAPKLLLAIYIDVDAPENAGLVALALTYLVVAAAFQLFDGWQAILAGLLRGLSDTRTPFVLAVVGYWIFGFGTAWVLGFHTPLGGLGVWIGLAVGLIVTSLLLGYRWHARERLGLVTQAG</sequence>
<keyword evidence="7" id="KW-0406">Ion transport</keyword>
<accession>A0A437GZ65</accession>
<feature type="transmembrane region" description="Helical" evidence="10">
    <location>
        <begin position="368"/>
        <end position="387"/>
    </location>
</feature>
<dbReference type="GO" id="GO:0005886">
    <property type="term" value="C:plasma membrane"/>
    <property type="evidence" value="ECO:0007669"/>
    <property type="project" value="UniProtKB-SubCell"/>
</dbReference>
<evidence type="ECO:0000256" key="4">
    <source>
        <dbReference type="ARBA" id="ARBA00022475"/>
    </source>
</evidence>
<keyword evidence="12" id="KW-1185">Reference proteome</keyword>
<keyword evidence="3" id="KW-0050">Antiport</keyword>
<feature type="transmembrane region" description="Helical" evidence="10">
    <location>
        <begin position="331"/>
        <end position="356"/>
    </location>
</feature>
<comment type="caution">
    <text evidence="11">The sequence shown here is derived from an EMBL/GenBank/DDBJ whole genome shotgun (WGS) entry which is preliminary data.</text>
</comment>
<feature type="transmembrane region" description="Helical" evidence="10">
    <location>
        <begin position="145"/>
        <end position="166"/>
    </location>
</feature>
<comment type="subcellular location">
    <subcellularLocation>
        <location evidence="1">Cell inner membrane</location>
        <topology evidence="1">Multi-pass membrane protein</topology>
    </subcellularLocation>
</comment>
<evidence type="ECO:0000256" key="3">
    <source>
        <dbReference type="ARBA" id="ARBA00022449"/>
    </source>
</evidence>
<dbReference type="CDD" id="cd13131">
    <property type="entry name" value="MATE_NorM_like"/>
    <property type="match status" value="1"/>
</dbReference>
<dbReference type="RefSeq" id="WP_127612319.1">
    <property type="nucleotide sequence ID" value="NZ_RXOL01000002.1"/>
</dbReference>
<evidence type="ECO:0000256" key="9">
    <source>
        <dbReference type="ARBA" id="ARBA00031636"/>
    </source>
</evidence>
<feature type="transmembrane region" description="Helical" evidence="10">
    <location>
        <begin position="28"/>
        <end position="50"/>
    </location>
</feature>
<feature type="transmembrane region" description="Helical" evidence="10">
    <location>
        <begin position="70"/>
        <end position="91"/>
    </location>
</feature>
<dbReference type="PANTHER" id="PTHR43298:SF2">
    <property type="entry name" value="FMN_FAD EXPORTER YEEO-RELATED"/>
    <property type="match status" value="1"/>
</dbReference>
<evidence type="ECO:0000313" key="11">
    <source>
        <dbReference type="EMBL" id="RVQ67805.1"/>
    </source>
</evidence>
<evidence type="ECO:0000256" key="7">
    <source>
        <dbReference type="ARBA" id="ARBA00023065"/>
    </source>
</evidence>
<feature type="transmembrane region" description="Helical" evidence="10">
    <location>
        <begin position="103"/>
        <end position="125"/>
    </location>
</feature>
<dbReference type="EMBL" id="RXOL01000002">
    <property type="protein sequence ID" value="RVQ67805.1"/>
    <property type="molecule type" value="Genomic_DNA"/>
</dbReference>
<evidence type="ECO:0000256" key="5">
    <source>
        <dbReference type="ARBA" id="ARBA00022692"/>
    </source>
</evidence>
<organism evidence="11 12">
    <name type="scientific">Croceicoccus ponticola</name>
    <dbReference type="NCBI Taxonomy" id="2217664"/>
    <lineage>
        <taxon>Bacteria</taxon>
        <taxon>Pseudomonadati</taxon>
        <taxon>Pseudomonadota</taxon>
        <taxon>Alphaproteobacteria</taxon>
        <taxon>Sphingomonadales</taxon>
        <taxon>Erythrobacteraceae</taxon>
        <taxon>Croceicoccus</taxon>
    </lineage>
</organism>